<evidence type="ECO:0000313" key="6">
    <source>
        <dbReference type="Proteomes" id="UP000286912"/>
    </source>
</evidence>
<reference evidence="5 6" key="1">
    <citation type="submission" date="2018-12" db="EMBL/GenBank/DDBJ databases">
        <title>three novel Halomonas strain isolated from plants.</title>
        <authorList>
            <person name="Sun C."/>
        </authorList>
    </citation>
    <scope>NUCLEOTIDE SEQUENCE [LARGE SCALE GENOMIC DNA]</scope>
    <source>
        <strain evidence="5 6">RC</strain>
    </source>
</reference>
<dbReference type="InterPro" id="IPR029787">
    <property type="entry name" value="Nucleotide_cyclase"/>
</dbReference>
<dbReference type="SMART" id="SM00052">
    <property type="entry name" value="EAL"/>
    <property type="match status" value="1"/>
</dbReference>
<dbReference type="PROSITE" id="PS50113">
    <property type="entry name" value="PAC"/>
    <property type="match status" value="2"/>
</dbReference>
<dbReference type="InterPro" id="IPR000014">
    <property type="entry name" value="PAS"/>
</dbReference>
<dbReference type="Pfam" id="PF08447">
    <property type="entry name" value="PAS_3"/>
    <property type="match status" value="2"/>
</dbReference>
<evidence type="ECO:0000259" key="3">
    <source>
        <dbReference type="PROSITE" id="PS50883"/>
    </source>
</evidence>
<feature type="domain" description="GGDEF" evidence="4">
    <location>
        <begin position="457"/>
        <end position="590"/>
    </location>
</feature>
<organism evidence="5 6">
    <name type="scientific">Vreelandella populi</name>
    <dbReference type="NCBI Taxonomy" id="2498858"/>
    <lineage>
        <taxon>Bacteria</taxon>
        <taxon>Pseudomonadati</taxon>
        <taxon>Pseudomonadota</taxon>
        <taxon>Gammaproteobacteria</taxon>
        <taxon>Oceanospirillales</taxon>
        <taxon>Halomonadaceae</taxon>
        <taxon>Vreelandella</taxon>
    </lineage>
</organism>
<keyword evidence="6" id="KW-1185">Reference proteome</keyword>
<dbReference type="OrthoDB" id="9804951at2"/>
<dbReference type="SMART" id="SM00267">
    <property type="entry name" value="GGDEF"/>
    <property type="match status" value="1"/>
</dbReference>
<dbReference type="SUPFAM" id="SSF141868">
    <property type="entry name" value="EAL domain-like"/>
    <property type="match status" value="1"/>
</dbReference>
<feature type="domain" description="PAS" evidence="1">
    <location>
        <begin position="301"/>
        <end position="371"/>
    </location>
</feature>
<dbReference type="InterPro" id="IPR035965">
    <property type="entry name" value="PAS-like_dom_sf"/>
</dbReference>
<comment type="caution">
    <text evidence="5">The sequence shown here is derived from an EMBL/GenBank/DDBJ whole genome shotgun (WGS) entry which is preliminary data.</text>
</comment>
<proteinExistence type="predicted"/>
<feature type="domain" description="EAL" evidence="3">
    <location>
        <begin position="599"/>
        <end position="853"/>
    </location>
</feature>
<dbReference type="SUPFAM" id="SSF55781">
    <property type="entry name" value="GAF domain-like"/>
    <property type="match status" value="1"/>
</dbReference>
<dbReference type="InterPro" id="IPR000700">
    <property type="entry name" value="PAS-assoc_C"/>
</dbReference>
<accession>A0A433LBM4</accession>
<dbReference type="InterPro" id="IPR001633">
    <property type="entry name" value="EAL_dom"/>
</dbReference>
<dbReference type="Pfam" id="PF00990">
    <property type="entry name" value="GGDEF"/>
    <property type="match status" value="1"/>
</dbReference>
<feature type="domain" description="PAC" evidence="2">
    <location>
        <begin position="374"/>
        <end position="426"/>
    </location>
</feature>
<dbReference type="PROSITE" id="PS50887">
    <property type="entry name" value="GGDEF"/>
    <property type="match status" value="1"/>
</dbReference>
<dbReference type="Gene3D" id="3.30.70.270">
    <property type="match status" value="1"/>
</dbReference>
<dbReference type="AlphaFoldDB" id="A0A433LBM4"/>
<dbReference type="Gene3D" id="3.30.450.40">
    <property type="match status" value="1"/>
</dbReference>
<dbReference type="InterPro" id="IPR043128">
    <property type="entry name" value="Rev_trsase/Diguanyl_cyclase"/>
</dbReference>
<dbReference type="Gene3D" id="3.30.450.20">
    <property type="entry name" value="PAS domain"/>
    <property type="match status" value="2"/>
</dbReference>
<dbReference type="InterPro" id="IPR035919">
    <property type="entry name" value="EAL_sf"/>
</dbReference>
<dbReference type="Proteomes" id="UP000286912">
    <property type="component" value="Unassembled WGS sequence"/>
</dbReference>
<dbReference type="InterPro" id="IPR013655">
    <property type="entry name" value="PAS_fold_3"/>
</dbReference>
<dbReference type="SMART" id="SM00086">
    <property type="entry name" value="PAC"/>
    <property type="match status" value="2"/>
</dbReference>
<dbReference type="NCBIfam" id="TIGR00229">
    <property type="entry name" value="sensory_box"/>
    <property type="match status" value="1"/>
</dbReference>
<evidence type="ECO:0000259" key="1">
    <source>
        <dbReference type="PROSITE" id="PS50112"/>
    </source>
</evidence>
<dbReference type="SUPFAM" id="SSF55785">
    <property type="entry name" value="PYP-like sensor domain (PAS domain)"/>
    <property type="match status" value="2"/>
</dbReference>
<gene>
    <name evidence="5" type="ORF">ELY37_08195</name>
</gene>
<dbReference type="NCBIfam" id="TIGR00254">
    <property type="entry name" value="GGDEF"/>
    <property type="match status" value="1"/>
</dbReference>
<dbReference type="CDD" id="cd00130">
    <property type="entry name" value="PAS"/>
    <property type="match status" value="2"/>
</dbReference>
<dbReference type="PROSITE" id="PS50112">
    <property type="entry name" value="PAS"/>
    <property type="match status" value="1"/>
</dbReference>
<dbReference type="InterPro" id="IPR052155">
    <property type="entry name" value="Biofilm_reg_signaling"/>
</dbReference>
<dbReference type="CDD" id="cd01948">
    <property type="entry name" value="EAL"/>
    <property type="match status" value="1"/>
</dbReference>
<dbReference type="EMBL" id="RZHD01000005">
    <property type="protein sequence ID" value="RUR45973.1"/>
    <property type="molecule type" value="Genomic_DNA"/>
</dbReference>
<dbReference type="PANTHER" id="PTHR44757:SF2">
    <property type="entry name" value="BIOFILM ARCHITECTURE MAINTENANCE PROTEIN MBAA"/>
    <property type="match status" value="1"/>
</dbReference>
<dbReference type="Pfam" id="PF00563">
    <property type="entry name" value="EAL"/>
    <property type="match status" value="1"/>
</dbReference>
<protein>
    <submittedName>
        <fullName evidence="5">EAL domain-containing protein</fullName>
    </submittedName>
</protein>
<dbReference type="InterPro" id="IPR029016">
    <property type="entry name" value="GAF-like_dom_sf"/>
</dbReference>
<evidence type="ECO:0000259" key="2">
    <source>
        <dbReference type="PROSITE" id="PS50113"/>
    </source>
</evidence>
<evidence type="ECO:0000313" key="5">
    <source>
        <dbReference type="EMBL" id="RUR45973.1"/>
    </source>
</evidence>
<dbReference type="SMART" id="SM00091">
    <property type="entry name" value="PAS"/>
    <property type="match status" value="1"/>
</dbReference>
<dbReference type="SUPFAM" id="SSF55073">
    <property type="entry name" value="Nucleotide cyclase"/>
    <property type="match status" value="1"/>
</dbReference>
<name>A0A433LBM4_9GAMM</name>
<sequence>MPFSAARTRLLTDLPERFRFTLGKADVYEWELDTDTGALTFGSDSEIFEGIRTLQEFFEALHPDDRQAAERITESMLLKADCYRYECRLVRTPGDVRWISVNGFSQGEDGQIENVYGFTQDATSRKYAEVAAHGQRQALELAMSGAPLKEILGLLCHLVEEPSGSGLLASVMLLDADQFRLTMCVAPSIPPEYHRSIDGLAAGTSTAFCDNLTFLASSIITDTTQDELGKQFFRLMMPLGRQACWLVPLLSTKGCLQGVMPLYCREKRGPTEEETASIQLVANTASLIIERYRETEERNRAELRFRSLVNATNAIIWTTSSEVEVFTPVPEWTSFTGFTREQAEGMGWLDAIHPDDRAFMLTLIARMRQEAVSLQDEVRLRRADGEFRHMMFHAVPIVDASGAVKEWAGSYTDITERIESQQRLHHMATHDGLTGLPNRAYLNEHLEALLSFTPSDTPIAVMLIDLDRFKHINDSLGHGSGDEMLCQIAKRLQAALPIGDLVARLGGDEFVVIAHAQRGKLSVESIAKKLVETLALPVDVSDYQLFPSASIGICMYPEDGQSKDILIQNADIAMYRAKAEGGNRYGFFSEEMSIEMKKRMALEIALRGALDRGEFVLHYQPRIELPSEKLMGVEALVRWNNPECGLVLPSDFISIAEETGLIDELGIWVLRQACLDIQGLSTRLGYQLCVSVNLSPKQLLSPNLVAQVQHALDQAGMQPTCLELELTEGAFIHDMQASTLAMQQLKALGVRLAVDDFGAGHAGISYLQQFPIDVVKLDRTFITPNASEPHGHGFMKALSDMTHALGLHVVAEGVEDKATLDLLCQTQCDEAQGYFIAEPLPLSMLVTYVEKNGYPSNQLHGLT</sequence>
<dbReference type="CDD" id="cd01949">
    <property type="entry name" value="GGDEF"/>
    <property type="match status" value="1"/>
</dbReference>
<dbReference type="PROSITE" id="PS50883">
    <property type="entry name" value="EAL"/>
    <property type="match status" value="1"/>
</dbReference>
<dbReference type="InterPro" id="IPR001610">
    <property type="entry name" value="PAC"/>
</dbReference>
<feature type="domain" description="PAC" evidence="2">
    <location>
        <begin position="83"/>
        <end position="134"/>
    </location>
</feature>
<dbReference type="RefSeq" id="WP_126949365.1">
    <property type="nucleotide sequence ID" value="NZ_RZHD01000005.1"/>
</dbReference>
<dbReference type="PANTHER" id="PTHR44757">
    <property type="entry name" value="DIGUANYLATE CYCLASE DGCP"/>
    <property type="match status" value="1"/>
</dbReference>
<evidence type="ECO:0000259" key="4">
    <source>
        <dbReference type="PROSITE" id="PS50887"/>
    </source>
</evidence>
<dbReference type="InterPro" id="IPR000160">
    <property type="entry name" value="GGDEF_dom"/>
</dbReference>
<dbReference type="Gene3D" id="3.20.20.450">
    <property type="entry name" value="EAL domain"/>
    <property type="match status" value="1"/>
</dbReference>